<feature type="compositionally biased region" description="Polar residues" evidence="1">
    <location>
        <begin position="251"/>
        <end position="274"/>
    </location>
</feature>
<comment type="caution">
    <text evidence="3">The sequence shown here is derived from an EMBL/GenBank/DDBJ whole genome shotgun (WGS) entry which is preliminary data.</text>
</comment>
<sequence>MIDAIFDTLVIFECHLGGGPFFTKSVKAAAFAVGAVQKNINGIPADTSVLVPMEGGSSLLAAWAGIPSAVVLAFSGTNQTLENVTASNPLQSINFFNAAFGDNGTIDAETFDPFREVLAPASLSSVISNLTGGAWPARIAVTGYAQGGGLAKLAATWAGAAYPGSHIRLIVFGAPRVGDERFLWAYQQLVDLRYEWALKADPLPDSPAGSPQSDALYYLAEGSLAGNASEQPPGSLASYVAALEENARNITSQNSIAGDNAQNTISPGNSTQQGTPVVTSSLSPSPTGFLGRIKQTFQNVVSGVEEILPAATQELSRSQDNTETKSFPFTNLSVADPNVCPVELCKTRQPSVWSCNSYKDGPNTIAPGSVTINEPVKSTDVAVAWLNDNSTAVFAWRGTVDRKDWLANFQLMLQNDPLSPVLDQLFPGAHAHSGFVGQFRAVTDQATNDSYNIRSVLEQQSKGRPPTKVICTGHSLGAALATLCGVWSSLQWLDADVRVVTFGSPAVGNQEFANAFKLAVGRSYRLVDRLDVVPALPPFDGYVHIDYSQWIQDNGRIIAETRPHYDTRNLNWDDHACAAYSNATYNVTHVSAPQTVTGTAPI</sequence>
<dbReference type="Gene3D" id="3.40.50.1820">
    <property type="entry name" value="alpha/beta hydrolase"/>
    <property type="match status" value="2"/>
</dbReference>
<feature type="region of interest" description="Disordered" evidence="1">
    <location>
        <begin position="251"/>
        <end position="285"/>
    </location>
</feature>
<keyword evidence="4" id="KW-1185">Reference proteome</keyword>
<dbReference type="InterPro" id="IPR002921">
    <property type="entry name" value="Fungal_lipase-type"/>
</dbReference>
<feature type="domain" description="Fungal lipase-type" evidence="2">
    <location>
        <begin position="71"/>
        <end position="208"/>
    </location>
</feature>
<evidence type="ECO:0000313" key="4">
    <source>
        <dbReference type="Proteomes" id="UP001491310"/>
    </source>
</evidence>
<proteinExistence type="predicted"/>
<organism evidence="3 4">
    <name type="scientific">Coccomyxa subellipsoidea</name>
    <dbReference type="NCBI Taxonomy" id="248742"/>
    <lineage>
        <taxon>Eukaryota</taxon>
        <taxon>Viridiplantae</taxon>
        <taxon>Chlorophyta</taxon>
        <taxon>core chlorophytes</taxon>
        <taxon>Trebouxiophyceae</taxon>
        <taxon>Trebouxiophyceae incertae sedis</taxon>
        <taxon>Coccomyxaceae</taxon>
        <taxon>Coccomyxa</taxon>
    </lineage>
</organism>
<evidence type="ECO:0000259" key="2">
    <source>
        <dbReference type="Pfam" id="PF01764"/>
    </source>
</evidence>
<dbReference type="Pfam" id="PF01764">
    <property type="entry name" value="Lipase_3"/>
    <property type="match status" value="2"/>
</dbReference>
<dbReference type="EMBL" id="JALJOT010000006">
    <property type="protein sequence ID" value="KAK9909523.1"/>
    <property type="molecule type" value="Genomic_DNA"/>
</dbReference>
<feature type="compositionally biased region" description="Low complexity" evidence="1">
    <location>
        <begin position="275"/>
        <end position="285"/>
    </location>
</feature>
<dbReference type="Proteomes" id="UP001491310">
    <property type="component" value="Unassembled WGS sequence"/>
</dbReference>
<protein>
    <recommendedName>
        <fullName evidence="2">Fungal lipase-type domain-containing protein</fullName>
    </recommendedName>
</protein>
<dbReference type="SUPFAM" id="SSF53474">
    <property type="entry name" value="alpha/beta-Hydrolases"/>
    <property type="match status" value="2"/>
</dbReference>
<dbReference type="PANTHER" id="PTHR45856:SF11">
    <property type="entry name" value="FUNGAL LIPASE-LIKE DOMAIN-CONTAINING PROTEIN"/>
    <property type="match status" value="1"/>
</dbReference>
<dbReference type="InterPro" id="IPR051218">
    <property type="entry name" value="Sec_MonoDiacylglyc_Lipase"/>
</dbReference>
<reference evidence="3 4" key="1">
    <citation type="journal article" date="2024" name="Nat. Commun.">
        <title>Phylogenomics reveals the evolutionary origins of lichenization in chlorophyte algae.</title>
        <authorList>
            <person name="Puginier C."/>
            <person name="Libourel C."/>
            <person name="Otte J."/>
            <person name="Skaloud P."/>
            <person name="Haon M."/>
            <person name="Grisel S."/>
            <person name="Petersen M."/>
            <person name="Berrin J.G."/>
            <person name="Delaux P.M."/>
            <person name="Dal Grande F."/>
            <person name="Keller J."/>
        </authorList>
    </citation>
    <scope>NUCLEOTIDE SEQUENCE [LARGE SCALE GENOMIC DNA]</scope>
    <source>
        <strain evidence="3 4">SAG 216-7</strain>
    </source>
</reference>
<dbReference type="InterPro" id="IPR029058">
    <property type="entry name" value="AB_hydrolase_fold"/>
</dbReference>
<name>A0ABR2YRN4_9CHLO</name>
<feature type="domain" description="Fungal lipase-type" evidence="2">
    <location>
        <begin position="393"/>
        <end position="539"/>
    </location>
</feature>
<evidence type="ECO:0000313" key="3">
    <source>
        <dbReference type="EMBL" id="KAK9909523.1"/>
    </source>
</evidence>
<evidence type="ECO:0000256" key="1">
    <source>
        <dbReference type="SAM" id="MobiDB-lite"/>
    </source>
</evidence>
<gene>
    <name evidence="3" type="ORF">WJX75_003624</name>
</gene>
<dbReference type="PANTHER" id="PTHR45856">
    <property type="entry name" value="ALPHA/BETA-HYDROLASES SUPERFAMILY PROTEIN"/>
    <property type="match status" value="1"/>
</dbReference>
<accession>A0ABR2YRN4</accession>
<dbReference type="CDD" id="cd00519">
    <property type="entry name" value="Lipase_3"/>
    <property type="match status" value="1"/>
</dbReference>